<comment type="caution">
    <text evidence="3">The sequence shown here is derived from an EMBL/GenBank/DDBJ whole genome shotgun (WGS) entry which is preliminary data.</text>
</comment>
<dbReference type="NCBIfam" id="NF040521">
    <property type="entry name" value="C45_proenzyme"/>
    <property type="match status" value="1"/>
</dbReference>
<proteinExistence type="predicted"/>
<evidence type="ECO:0000313" key="4">
    <source>
        <dbReference type="Proteomes" id="UP000663868"/>
    </source>
</evidence>
<protein>
    <recommendedName>
        <fullName evidence="5">Acid ceramidase-like protein</fullName>
    </recommendedName>
</protein>
<dbReference type="Proteomes" id="UP000663860">
    <property type="component" value="Unassembled WGS sequence"/>
</dbReference>
<feature type="chain" id="PRO_5036234351" description="Acid ceramidase-like protein" evidence="1">
    <location>
        <begin position="20"/>
        <end position="454"/>
    </location>
</feature>
<dbReference type="PANTHER" id="PTHR35190">
    <property type="entry name" value="PROTEIN DCD1B"/>
    <property type="match status" value="1"/>
</dbReference>
<evidence type="ECO:0000313" key="2">
    <source>
        <dbReference type="EMBL" id="CAF1244780.1"/>
    </source>
</evidence>
<name>A0A818VV95_9BILA</name>
<feature type="signal peptide" evidence="1">
    <location>
        <begin position="1"/>
        <end position="19"/>
    </location>
</feature>
<reference evidence="3" key="1">
    <citation type="submission" date="2021-02" db="EMBL/GenBank/DDBJ databases">
        <authorList>
            <person name="Nowell W R."/>
        </authorList>
    </citation>
    <scope>NUCLEOTIDE SEQUENCE</scope>
</reference>
<evidence type="ECO:0000313" key="3">
    <source>
        <dbReference type="EMBL" id="CAF3716278.1"/>
    </source>
</evidence>
<dbReference type="EMBL" id="CAJOBB010000614">
    <property type="protein sequence ID" value="CAF3716278.1"/>
    <property type="molecule type" value="Genomic_DNA"/>
</dbReference>
<dbReference type="Gene3D" id="3.60.60.10">
    <property type="entry name" value="Penicillin V Acylase, Chain A"/>
    <property type="match status" value="1"/>
</dbReference>
<dbReference type="PANTHER" id="PTHR35190:SF2">
    <property type="entry name" value="PROTEIN DCD1B"/>
    <property type="match status" value="1"/>
</dbReference>
<gene>
    <name evidence="2" type="ORF">IZO911_LOCUS31004</name>
    <name evidence="3" type="ORF">KXQ929_LOCUS12093</name>
</gene>
<organism evidence="3 4">
    <name type="scientific">Adineta steineri</name>
    <dbReference type="NCBI Taxonomy" id="433720"/>
    <lineage>
        <taxon>Eukaryota</taxon>
        <taxon>Metazoa</taxon>
        <taxon>Spiralia</taxon>
        <taxon>Gnathifera</taxon>
        <taxon>Rotifera</taxon>
        <taxon>Eurotatoria</taxon>
        <taxon>Bdelloidea</taxon>
        <taxon>Adinetida</taxon>
        <taxon>Adinetidae</taxon>
        <taxon>Adineta</taxon>
    </lineage>
</organism>
<accession>A0A818VV95</accession>
<evidence type="ECO:0000256" key="1">
    <source>
        <dbReference type="SAM" id="SignalP"/>
    </source>
</evidence>
<dbReference type="InterPro" id="IPR047803">
    <property type="entry name" value="DCD1A/B-like"/>
</dbReference>
<sequence>MNIFLLFIIILFIVETVLAHRGFSYENLGSFCKNNTPHGSPNLLPIETGLPRLIRNIENGSLYQIGIDDDQTWLIHVWGMNGYDYGFAYGTLLNEQINKFMPKTYAYFEKEVMEKLDHLQVPDWFKRIIANKGLAFALDLQNTLVEPYMDKEIYNELQGISDAAKIDYKLLLRIHMFGELTRAHCSYFGAWGKATLGGKTLQLRAFDWDMSADLQAYPVITIYHPRSSKLGHTFTNIAWAGYIGVLSGMSSTLLGMTSIGVEFPDDTFGDESMSGEPFIFVSRHILQYSQTVDDALAYISDVRRTCHLIMGIADGKLNTARMIQYSHSKVNFFDDLNLQPAAEWHPQITNVVYNGMDWLCPSYQYKLYQQIMEQYGHITPESTIQNISAVVKTGDVHVAVYDLSENILYLANAAASNKQGPKPAYQRQFNKLDLKIEYDRKQPSIDVIEDQYRP</sequence>
<keyword evidence="1" id="KW-0732">Signal</keyword>
<dbReference type="AlphaFoldDB" id="A0A818VV95"/>
<dbReference type="EMBL" id="CAJNOE010000496">
    <property type="protein sequence ID" value="CAF1244780.1"/>
    <property type="molecule type" value="Genomic_DNA"/>
</dbReference>
<evidence type="ECO:0008006" key="5">
    <source>
        <dbReference type="Google" id="ProtNLM"/>
    </source>
</evidence>
<dbReference type="InterPro" id="IPR047794">
    <property type="entry name" value="C45_proenzyme-like"/>
</dbReference>
<dbReference type="Proteomes" id="UP000663868">
    <property type="component" value="Unassembled WGS sequence"/>
</dbReference>